<dbReference type="Pfam" id="PF13279">
    <property type="entry name" value="4HBT_2"/>
    <property type="match status" value="1"/>
</dbReference>
<proteinExistence type="inferred from homology"/>
<dbReference type="KEGG" id="pbap:Pla133_43890"/>
<dbReference type="Proteomes" id="UP000316921">
    <property type="component" value="Chromosome"/>
</dbReference>
<comment type="similarity">
    <text evidence="1">Belongs to the 4-hydroxybenzoyl-CoA thioesterase family.</text>
</comment>
<keyword evidence="2 3" id="KW-0378">Hydrolase</keyword>
<sequence>MDGTSPESIELPHRHRIRVRYAETDQMGRVHHANYLLYLEEARTTMMEQLGWPYDELERSGLGLVVRSTDLRYRAAGFYGDRLVVETVVASIRGASVELSYAVRRESNGERLATAGTQLACVNLRSDPPAVQMLPEGLRRAFEACRGEL</sequence>
<evidence type="ECO:0000313" key="3">
    <source>
        <dbReference type="EMBL" id="QDU69270.1"/>
    </source>
</evidence>
<evidence type="ECO:0000313" key="4">
    <source>
        <dbReference type="Proteomes" id="UP000316921"/>
    </source>
</evidence>
<name>A0A518BQP8_9BACT</name>
<evidence type="ECO:0000256" key="1">
    <source>
        <dbReference type="ARBA" id="ARBA00005953"/>
    </source>
</evidence>
<dbReference type="CDD" id="cd00586">
    <property type="entry name" value="4HBT"/>
    <property type="match status" value="1"/>
</dbReference>
<dbReference type="NCBIfam" id="TIGR00051">
    <property type="entry name" value="YbgC/FadM family acyl-CoA thioesterase"/>
    <property type="match status" value="1"/>
</dbReference>
<dbReference type="InterPro" id="IPR006684">
    <property type="entry name" value="YbgC/YbaW"/>
</dbReference>
<accession>A0A518BQP8</accession>
<dbReference type="EMBL" id="CP036287">
    <property type="protein sequence ID" value="QDU69270.1"/>
    <property type="molecule type" value="Genomic_DNA"/>
</dbReference>
<dbReference type="SUPFAM" id="SSF54637">
    <property type="entry name" value="Thioesterase/thiol ester dehydrase-isomerase"/>
    <property type="match status" value="1"/>
</dbReference>
<dbReference type="GO" id="GO:0047617">
    <property type="term" value="F:fatty acyl-CoA hydrolase activity"/>
    <property type="evidence" value="ECO:0007669"/>
    <property type="project" value="TreeGrafter"/>
</dbReference>
<dbReference type="PIRSF" id="PIRSF003230">
    <property type="entry name" value="YbgC"/>
    <property type="match status" value="1"/>
</dbReference>
<dbReference type="RefSeq" id="WP_145069019.1">
    <property type="nucleotide sequence ID" value="NZ_CP036287.1"/>
</dbReference>
<dbReference type="PANTHER" id="PTHR31793">
    <property type="entry name" value="4-HYDROXYBENZOYL-COA THIOESTERASE FAMILY MEMBER"/>
    <property type="match status" value="1"/>
</dbReference>
<dbReference type="EC" id="3.1.2.-" evidence="3"/>
<evidence type="ECO:0000256" key="2">
    <source>
        <dbReference type="ARBA" id="ARBA00022801"/>
    </source>
</evidence>
<dbReference type="InterPro" id="IPR050563">
    <property type="entry name" value="4-hydroxybenzoyl-CoA_TE"/>
</dbReference>
<organism evidence="3 4">
    <name type="scientific">Engelhardtia mirabilis</name>
    <dbReference type="NCBI Taxonomy" id="2528011"/>
    <lineage>
        <taxon>Bacteria</taxon>
        <taxon>Pseudomonadati</taxon>
        <taxon>Planctomycetota</taxon>
        <taxon>Planctomycetia</taxon>
        <taxon>Planctomycetia incertae sedis</taxon>
        <taxon>Engelhardtia</taxon>
    </lineage>
</organism>
<protein>
    <submittedName>
        <fullName evidence="3">Acyl-CoA thioester hydrolase YbgC</fullName>
        <ecNumber evidence="3">3.1.2.-</ecNumber>
    </submittedName>
</protein>
<dbReference type="AlphaFoldDB" id="A0A518BQP8"/>
<dbReference type="InterPro" id="IPR029069">
    <property type="entry name" value="HotDog_dom_sf"/>
</dbReference>
<reference evidence="3 4" key="1">
    <citation type="submission" date="2019-02" db="EMBL/GenBank/DDBJ databases">
        <title>Deep-cultivation of Planctomycetes and their phenomic and genomic characterization uncovers novel biology.</title>
        <authorList>
            <person name="Wiegand S."/>
            <person name="Jogler M."/>
            <person name="Boedeker C."/>
            <person name="Pinto D."/>
            <person name="Vollmers J."/>
            <person name="Rivas-Marin E."/>
            <person name="Kohn T."/>
            <person name="Peeters S.H."/>
            <person name="Heuer A."/>
            <person name="Rast P."/>
            <person name="Oberbeckmann S."/>
            <person name="Bunk B."/>
            <person name="Jeske O."/>
            <person name="Meyerdierks A."/>
            <person name="Storesund J.E."/>
            <person name="Kallscheuer N."/>
            <person name="Luecker S."/>
            <person name="Lage O.M."/>
            <person name="Pohl T."/>
            <person name="Merkel B.J."/>
            <person name="Hornburger P."/>
            <person name="Mueller R.-W."/>
            <person name="Bruemmer F."/>
            <person name="Labrenz M."/>
            <person name="Spormann A.M."/>
            <person name="Op den Camp H."/>
            <person name="Overmann J."/>
            <person name="Amann R."/>
            <person name="Jetten M.S.M."/>
            <person name="Mascher T."/>
            <person name="Medema M.H."/>
            <person name="Devos D.P."/>
            <person name="Kaster A.-K."/>
            <person name="Ovreas L."/>
            <person name="Rohde M."/>
            <person name="Galperin M.Y."/>
            <person name="Jogler C."/>
        </authorList>
    </citation>
    <scope>NUCLEOTIDE SEQUENCE [LARGE SCALE GENOMIC DNA]</scope>
    <source>
        <strain evidence="3 4">Pla133</strain>
    </source>
</reference>
<keyword evidence="4" id="KW-1185">Reference proteome</keyword>
<dbReference type="Gene3D" id="3.10.129.10">
    <property type="entry name" value="Hotdog Thioesterase"/>
    <property type="match status" value="1"/>
</dbReference>
<gene>
    <name evidence="3" type="primary">ybgC</name>
    <name evidence="3" type="ORF">Pla133_43890</name>
</gene>
<dbReference type="PANTHER" id="PTHR31793:SF27">
    <property type="entry name" value="NOVEL THIOESTERASE SUPERFAMILY DOMAIN AND SAPOSIN A-TYPE DOMAIN CONTAINING PROTEIN (0610012H03RIK)"/>
    <property type="match status" value="1"/>
</dbReference>